<evidence type="ECO:0000313" key="3">
    <source>
        <dbReference type="EMBL" id="GBG62795.1"/>
    </source>
</evidence>
<keyword evidence="4" id="KW-1185">Reference proteome</keyword>
<dbReference type="AlphaFoldDB" id="A0A388JYF1"/>
<feature type="region of interest" description="Disordered" evidence="1">
    <location>
        <begin position="27"/>
        <end position="103"/>
    </location>
</feature>
<proteinExistence type="predicted"/>
<dbReference type="EMBL" id="BFEA01000032">
    <property type="protein sequence ID" value="GBG62795.1"/>
    <property type="molecule type" value="Genomic_DNA"/>
</dbReference>
<feature type="compositionally biased region" description="Low complexity" evidence="1">
    <location>
        <begin position="57"/>
        <end position="67"/>
    </location>
</feature>
<dbReference type="SUPFAM" id="SSF53098">
    <property type="entry name" value="Ribonuclease H-like"/>
    <property type="match status" value="1"/>
</dbReference>
<feature type="domain" description="HAT C-terminal dimerisation" evidence="2">
    <location>
        <begin position="191"/>
        <end position="251"/>
    </location>
</feature>
<dbReference type="OrthoDB" id="2017576at2759"/>
<evidence type="ECO:0000313" key="4">
    <source>
        <dbReference type="Proteomes" id="UP000265515"/>
    </source>
</evidence>
<dbReference type="Proteomes" id="UP000265515">
    <property type="component" value="Unassembled WGS sequence"/>
</dbReference>
<feature type="compositionally biased region" description="Basic and acidic residues" evidence="1">
    <location>
        <begin position="357"/>
        <end position="368"/>
    </location>
</feature>
<feature type="region of interest" description="Disordered" evidence="1">
    <location>
        <begin position="285"/>
        <end position="368"/>
    </location>
</feature>
<accession>A0A388JYF1</accession>
<protein>
    <recommendedName>
        <fullName evidence="2">HAT C-terminal dimerisation domain-containing protein</fullName>
    </recommendedName>
</protein>
<sequence length="368" mass="40520">MAIWRRLHRVGFEMPPDLMERVQRAIEESASDDDDGPVLEDDAVGRGGGVAMDGEAGEAVHGEAGSGVDEVTRGVVADGETPVRRPALSRTEEQAARRRGAARQTSIVRTDMLLSPIHTVARLLDPVLRDIAVFNNVELMTQFEAVVERLIGKRGSKMFDDCLDQLYEFQMARGVFGTTRAVQRAKKDNEVLWWEAHGAGHPEIKALAVKVLSIWTTSSPAERNWSTWSLVQTKSRNKLYHQRTKKLVYSHWSLRVKSRGDDGPTVVGGWLGLAADWADDDLEGDQAGLTDAVDDGELGHEAAPSGAGSTTIRHDPVAAGTSTGVPRRGEVEEGMEWGDMEEEEDDDDVDNEDEIPHDEWVDDRSDSD</sequence>
<dbReference type="InterPro" id="IPR008906">
    <property type="entry name" value="HATC_C_dom"/>
</dbReference>
<organism evidence="3 4">
    <name type="scientific">Chara braunii</name>
    <name type="common">Braun's stonewort</name>
    <dbReference type="NCBI Taxonomy" id="69332"/>
    <lineage>
        <taxon>Eukaryota</taxon>
        <taxon>Viridiplantae</taxon>
        <taxon>Streptophyta</taxon>
        <taxon>Charophyceae</taxon>
        <taxon>Charales</taxon>
        <taxon>Characeae</taxon>
        <taxon>Chara</taxon>
    </lineage>
</organism>
<comment type="caution">
    <text evidence="3">The sequence shown here is derived from an EMBL/GenBank/DDBJ whole genome shotgun (WGS) entry which is preliminary data.</text>
</comment>
<dbReference type="GO" id="GO:0046983">
    <property type="term" value="F:protein dimerization activity"/>
    <property type="evidence" value="ECO:0007669"/>
    <property type="project" value="InterPro"/>
</dbReference>
<evidence type="ECO:0000256" key="1">
    <source>
        <dbReference type="SAM" id="MobiDB-lite"/>
    </source>
</evidence>
<name>A0A388JYF1_CHABU</name>
<gene>
    <name evidence="3" type="ORF">CBR_g32384</name>
</gene>
<reference evidence="3 4" key="1">
    <citation type="journal article" date="2018" name="Cell">
        <title>The Chara Genome: Secondary Complexity and Implications for Plant Terrestrialization.</title>
        <authorList>
            <person name="Nishiyama T."/>
            <person name="Sakayama H."/>
            <person name="Vries J.D."/>
            <person name="Buschmann H."/>
            <person name="Saint-Marcoux D."/>
            <person name="Ullrich K.K."/>
            <person name="Haas F.B."/>
            <person name="Vanderstraeten L."/>
            <person name="Becker D."/>
            <person name="Lang D."/>
            <person name="Vosolsobe S."/>
            <person name="Rombauts S."/>
            <person name="Wilhelmsson P.K.I."/>
            <person name="Janitza P."/>
            <person name="Kern R."/>
            <person name="Heyl A."/>
            <person name="Rumpler F."/>
            <person name="Villalobos L.I.A.C."/>
            <person name="Clay J.M."/>
            <person name="Skokan R."/>
            <person name="Toyoda A."/>
            <person name="Suzuki Y."/>
            <person name="Kagoshima H."/>
            <person name="Schijlen E."/>
            <person name="Tajeshwar N."/>
            <person name="Catarino B."/>
            <person name="Hetherington A.J."/>
            <person name="Saltykova A."/>
            <person name="Bonnot C."/>
            <person name="Breuninger H."/>
            <person name="Symeonidi A."/>
            <person name="Radhakrishnan G.V."/>
            <person name="Van Nieuwerburgh F."/>
            <person name="Deforce D."/>
            <person name="Chang C."/>
            <person name="Karol K.G."/>
            <person name="Hedrich R."/>
            <person name="Ulvskov P."/>
            <person name="Glockner G."/>
            <person name="Delwiche C.F."/>
            <person name="Petrasek J."/>
            <person name="Van de Peer Y."/>
            <person name="Friml J."/>
            <person name="Beilby M."/>
            <person name="Dolan L."/>
            <person name="Kohara Y."/>
            <person name="Sugano S."/>
            <person name="Fujiyama A."/>
            <person name="Delaux P.-M."/>
            <person name="Quint M."/>
            <person name="TheiBen G."/>
            <person name="Hagemann M."/>
            <person name="Harholt J."/>
            <person name="Dunand C."/>
            <person name="Zachgo S."/>
            <person name="Langdale J."/>
            <person name="Maumus F."/>
            <person name="Straeten D.V.D."/>
            <person name="Gould S.B."/>
            <person name="Rensing S.A."/>
        </authorList>
    </citation>
    <scope>NUCLEOTIDE SEQUENCE [LARGE SCALE GENOMIC DNA]</scope>
    <source>
        <strain evidence="3 4">S276</strain>
    </source>
</reference>
<dbReference type="OMA" id="STCKSRT"/>
<dbReference type="Pfam" id="PF05699">
    <property type="entry name" value="Dimer_Tnp_hAT"/>
    <property type="match status" value="1"/>
</dbReference>
<evidence type="ECO:0000259" key="2">
    <source>
        <dbReference type="Pfam" id="PF05699"/>
    </source>
</evidence>
<dbReference type="InterPro" id="IPR012337">
    <property type="entry name" value="RNaseH-like_sf"/>
</dbReference>
<dbReference type="Gramene" id="GBG62795">
    <property type="protein sequence ID" value="GBG62795"/>
    <property type="gene ID" value="CBR_g32384"/>
</dbReference>
<feature type="compositionally biased region" description="Acidic residues" evidence="1">
    <location>
        <begin position="29"/>
        <end position="42"/>
    </location>
</feature>
<feature type="compositionally biased region" description="Acidic residues" evidence="1">
    <location>
        <begin position="332"/>
        <end position="356"/>
    </location>
</feature>